<dbReference type="PANTHER" id="PTHR33048">
    <property type="entry name" value="PTH11-LIKE INTEGRAL MEMBRANE PROTEIN (AFU_ORTHOLOGUE AFUA_5G11245)"/>
    <property type="match status" value="1"/>
</dbReference>
<keyword evidence="2 7" id="KW-0812">Transmembrane</keyword>
<comment type="subcellular location">
    <subcellularLocation>
        <location evidence="1">Membrane</location>
        <topology evidence="1">Multi-pass membrane protein</topology>
    </subcellularLocation>
</comment>
<dbReference type="PANTHER" id="PTHR33048:SF152">
    <property type="entry name" value="INTEGRAL MEMBRANE PROTEIN"/>
    <property type="match status" value="1"/>
</dbReference>
<feature type="transmembrane region" description="Helical" evidence="7">
    <location>
        <begin position="126"/>
        <end position="148"/>
    </location>
</feature>
<evidence type="ECO:0000256" key="4">
    <source>
        <dbReference type="ARBA" id="ARBA00023136"/>
    </source>
</evidence>
<evidence type="ECO:0000256" key="2">
    <source>
        <dbReference type="ARBA" id="ARBA00022692"/>
    </source>
</evidence>
<dbReference type="EMBL" id="CAJHIA010000033">
    <property type="protein sequence ID" value="CAD6448896.1"/>
    <property type="molecule type" value="Genomic_DNA"/>
</dbReference>
<dbReference type="Pfam" id="PF20684">
    <property type="entry name" value="Fung_rhodopsin"/>
    <property type="match status" value="1"/>
</dbReference>
<dbReference type="AlphaFoldDB" id="A0A8H2W3L6"/>
<evidence type="ECO:0000259" key="8">
    <source>
        <dbReference type="Pfam" id="PF20684"/>
    </source>
</evidence>
<name>A0A8H2W3L6_9HELO</name>
<evidence type="ECO:0000256" key="3">
    <source>
        <dbReference type="ARBA" id="ARBA00022989"/>
    </source>
</evidence>
<keyword evidence="3 7" id="KW-1133">Transmembrane helix</keyword>
<feature type="transmembrane region" description="Helical" evidence="7">
    <location>
        <begin position="6"/>
        <end position="25"/>
    </location>
</feature>
<reference evidence="9" key="1">
    <citation type="submission" date="2020-10" db="EMBL/GenBank/DDBJ databases">
        <authorList>
            <person name="Kusch S."/>
        </authorList>
    </citation>
    <scope>NUCLEOTIDE SEQUENCE</scope>
    <source>
        <strain evidence="9">SwB9</strain>
    </source>
</reference>
<proteinExistence type="inferred from homology"/>
<feature type="compositionally biased region" description="Basic and acidic residues" evidence="6">
    <location>
        <begin position="374"/>
        <end position="394"/>
    </location>
</feature>
<feature type="transmembrane region" description="Helical" evidence="7">
    <location>
        <begin position="174"/>
        <end position="194"/>
    </location>
</feature>
<feature type="region of interest" description="Disordered" evidence="6">
    <location>
        <begin position="369"/>
        <end position="394"/>
    </location>
</feature>
<evidence type="ECO:0000256" key="5">
    <source>
        <dbReference type="ARBA" id="ARBA00038359"/>
    </source>
</evidence>
<organism evidence="9 10">
    <name type="scientific">Sclerotinia trifoliorum</name>
    <dbReference type="NCBI Taxonomy" id="28548"/>
    <lineage>
        <taxon>Eukaryota</taxon>
        <taxon>Fungi</taxon>
        <taxon>Dikarya</taxon>
        <taxon>Ascomycota</taxon>
        <taxon>Pezizomycotina</taxon>
        <taxon>Leotiomycetes</taxon>
        <taxon>Helotiales</taxon>
        <taxon>Sclerotiniaceae</taxon>
        <taxon>Sclerotinia</taxon>
    </lineage>
</organism>
<evidence type="ECO:0000313" key="9">
    <source>
        <dbReference type="EMBL" id="CAD6448896.1"/>
    </source>
</evidence>
<dbReference type="InterPro" id="IPR052337">
    <property type="entry name" value="SAT4-like"/>
</dbReference>
<evidence type="ECO:0000313" key="10">
    <source>
        <dbReference type="Proteomes" id="UP000624404"/>
    </source>
</evidence>
<evidence type="ECO:0000256" key="1">
    <source>
        <dbReference type="ARBA" id="ARBA00004141"/>
    </source>
</evidence>
<dbReference type="GO" id="GO:0016020">
    <property type="term" value="C:membrane"/>
    <property type="evidence" value="ECO:0007669"/>
    <property type="project" value="UniProtKB-SubCell"/>
</dbReference>
<comment type="caution">
    <text evidence="9">The sequence shown here is derived from an EMBL/GenBank/DDBJ whole genome shotgun (WGS) entry which is preliminary data.</text>
</comment>
<keyword evidence="10" id="KW-1185">Reference proteome</keyword>
<comment type="similarity">
    <text evidence="5">Belongs to the SAT4 family.</text>
</comment>
<dbReference type="Proteomes" id="UP000624404">
    <property type="component" value="Unassembled WGS sequence"/>
</dbReference>
<dbReference type="OrthoDB" id="4329349at2759"/>
<feature type="transmembrane region" description="Helical" evidence="7">
    <location>
        <begin position="206"/>
        <end position="227"/>
    </location>
</feature>
<feature type="transmembrane region" description="Helical" evidence="7">
    <location>
        <begin position="37"/>
        <end position="56"/>
    </location>
</feature>
<feature type="domain" description="Rhodopsin" evidence="8">
    <location>
        <begin position="22"/>
        <end position="265"/>
    </location>
</feature>
<dbReference type="InterPro" id="IPR049326">
    <property type="entry name" value="Rhodopsin_dom_fungi"/>
</dbReference>
<protein>
    <submittedName>
        <fullName evidence="9">E2597d4f-1743-47ba-b75a-7375af6b6bf6</fullName>
    </submittedName>
</protein>
<keyword evidence="4 7" id="KW-0472">Membrane</keyword>
<accession>A0A8H2W3L6</accession>
<gene>
    <name evidence="9" type="ORF">SCLTRI_LOCUS8689</name>
</gene>
<evidence type="ECO:0000256" key="6">
    <source>
        <dbReference type="SAM" id="MobiDB-lite"/>
    </source>
</evidence>
<feature type="transmembrane region" description="Helical" evidence="7">
    <location>
        <begin position="87"/>
        <end position="114"/>
    </location>
</feature>
<evidence type="ECO:0000256" key="7">
    <source>
        <dbReference type="SAM" id="Phobius"/>
    </source>
</evidence>
<sequence>MASGDALEIWIEFAIGMAAFMLRFFARWKHVGFNKFALDDVFCSIAIVFFTLEAGLCYFSERFGTVAGFTKTTSPFVSAQEKHDFRIGAICLFGAWISFITLTWTLKAILLSLYHRLTLGLQQHKMIKFVAGFCIFSWATCIIAHFAICVPIERNWQVDPYPGDNCILRRPNQALVGILNILSYLGVMAIPLPLLFAARMPLYRKLILGCLFCSGILVTVIVILRVYSSLSNTGTLSTVIDWAFRESFISVIAATAPGIKPLFNRSNWVNNPSEDITEANNRVHSSTHKSNGGNITAIVGSKDVQKGVGGRQYIELGHTENWPLKGKKNSVDAKVKEHATSSSSQEHIVAETDNVRAIHVTTECALQEEVVSTDSRDSSDTEYQKKNTDIKSCS</sequence>